<dbReference type="AlphaFoldDB" id="A0A1W6STK5"/>
<gene>
    <name evidence="1" type="ORF">EBAPG3_011455</name>
</gene>
<evidence type="ECO:0008006" key="3">
    <source>
        <dbReference type="Google" id="ProtNLM"/>
    </source>
</evidence>
<keyword evidence="2" id="KW-1185">Reference proteome</keyword>
<accession>A0A1W6STK5</accession>
<proteinExistence type="predicted"/>
<evidence type="ECO:0000313" key="1">
    <source>
        <dbReference type="EMBL" id="ARO89113.1"/>
    </source>
</evidence>
<evidence type="ECO:0000313" key="2">
    <source>
        <dbReference type="Proteomes" id="UP000012179"/>
    </source>
</evidence>
<dbReference type="Proteomes" id="UP000012179">
    <property type="component" value="Chromosome"/>
</dbReference>
<dbReference type="KEGG" id="nlc:EBAPG3_011455"/>
<sequence>MRLAVILGLAHFSAIGLLWPLMLPAAAKLMGSAILILSLFFHLRRYALLRSPASVTGLELSDEMICTLELRRGERIACSVLGSSFVAPYLTVIELRALKILASGESMSSLTPSGLLTPRPPARIFSGRSVAILPDGIDAETFRQLRVMLRWKWKDPE</sequence>
<reference evidence="1 2" key="1">
    <citation type="journal article" date="2015" name="Int. J. Syst. Evol. Microbiol.">
        <title>Nitrosospira lacus sp. nov., a psychrotolerant, ammonia-oxidizing bacterium from sandy lake sediment.</title>
        <authorList>
            <person name="Urakawa H."/>
            <person name="Garcia J.C."/>
            <person name="Nielsen J.L."/>
            <person name="Le V.Q."/>
            <person name="Kozlowski J.A."/>
            <person name="Stein L.Y."/>
            <person name="Lim C.K."/>
            <person name="Pommerening-Roser A."/>
            <person name="Martens-Habbena W."/>
            <person name="Stahl D.A."/>
            <person name="Klotz M.G."/>
        </authorList>
    </citation>
    <scope>NUCLEOTIDE SEQUENCE [LARGE SCALE GENOMIC DNA]</scope>
    <source>
        <strain evidence="1 2">APG3</strain>
    </source>
</reference>
<organism evidence="1 2">
    <name type="scientific">Nitrosospira lacus</name>
    <dbReference type="NCBI Taxonomy" id="1288494"/>
    <lineage>
        <taxon>Bacteria</taxon>
        <taxon>Pseudomonadati</taxon>
        <taxon>Pseudomonadota</taxon>
        <taxon>Betaproteobacteria</taxon>
        <taxon>Nitrosomonadales</taxon>
        <taxon>Nitrosomonadaceae</taxon>
        <taxon>Nitrosospira</taxon>
    </lineage>
</organism>
<dbReference type="EMBL" id="CP021106">
    <property type="protein sequence ID" value="ARO89113.1"/>
    <property type="molecule type" value="Genomic_DNA"/>
</dbReference>
<name>A0A1W6STK5_9PROT</name>
<protein>
    <recommendedName>
        <fullName evidence="3">Toxin CptA</fullName>
    </recommendedName>
</protein>
<dbReference type="eggNOG" id="ENOG5033M9A">
    <property type="taxonomic scope" value="Bacteria"/>
</dbReference>